<protein>
    <submittedName>
        <fullName evidence="4">Globin-coupled sensor protein</fullName>
    </submittedName>
</protein>
<keyword evidence="1 2" id="KW-0807">Transducer</keyword>
<evidence type="ECO:0000259" key="3">
    <source>
        <dbReference type="PROSITE" id="PS50111"/>
    </source>
</evidence>
<comment type="caution">
    <text evidence="4">The sequence shown here is derived from an EMBL/GenBank/DDBJ whole genome shotgun (WGS) entry which is preliminary data.</text>
</comment>
<dbReference type="RefSeq" id="WP_191798623.1">
    <property type="nucleotide sequence ID" value="NZ_JACSQL010000001.1"/>
</dbReference>
<sequence>MIDVSQERKLQLDFIGLTNTELELLKSHRPIFEQIVEQVVDRLYERIGQIESLRTIIEKHSTIDRLKETQRWYFLSLADGVINESFIENRIKIGLVHSRIGLNTDFYLGTYMLYLDLATQHMQAALPDHWYPVIHALTKMFNLDSQLVLEAYETKEKDKINEIVQEQELMLKAITEVSQKLTGMIDELHRNTQIISKTAGETAASQDLAHGLINELNQEVQHIQKMGTLIRDISDQSHLLGLNAAIEAAHAGESGRGFEIVAGEIRKLATGSKKAMDQIQGVVDSIMTKLAQVSKESDNTTGNTERQVHSSEELMAFVSMMEGVSKDLKELQKKHV</sequence>
<dbReference type="SUPFAM" id="SSF58104">
    <property type="entry name" value="Methyl-accepting chemotaxis protein (MCP) signaling domain"/>
    <property type="match status" value="1"/>
</dbReference>
<reference evidence="4 5" key="1">
    <citation type="submission" date="2020-08" db="EMBL/GenBank/DDBJ databases">
        <title>A Genomic Blueprint of the Chicken Gut Microbiome.</title>
        <authorList>
            <person name="Gilroy R."/>
            <person name="Ravi A."/>
            <person name="Getino M."/>
            <person name="Pursley I."/>
            <person name="Horton D.L."/>
            <person name="Alikhan N.-F."/>
            <person name="Baker D."/>
            <person name="Gharbi K."/>
            <person name="Hall N."/>
            <person name="Watson M."/>
            <person name="Adriaenssens E.M."/>
            <person name="Foster-Nyarko E."/>
            <person name="Jarju S."/>
            <person name="Secka A."/>
            <person name="Antonio M."/>
            <person name="Oren A."/>
            <person name="Chaudhuri R."/>
            <person name="La Ragione R.M."/>
            <person name="Hildebrand F."/>
            <person name="Pallen M.J."/>
        </authorList>
    </citation>
    <scope>NUCLEOTIDE SEQUENCE [LARGE SCALE GENOMIC DNA]</scope>
    <source>
        <strain evidence="4 5">Sa2BVA9</strain>
    </source>
</reference>
<gene>
    <name evidence="4" type="ORF">H9647_02485</name>
</gene>
<dbReference type="Gene3D" id="1.10.490.10">
    <property type="entry name" value="Globins"/>
    <property type="match status" value="1"/>
</dbReference>
<dbReference type="InterPro" id="IPR044398">
    <property type="entry name" value="Globin-sensor_dom"/>
</dbReference>
<name>A0ABR8STU7_9BACL</name>
<dbReference type="SUPFAM" id="SSF46458">
    <property type="entry name" value="Globin-like"/>
    <property type="match status" value="1"/>
</dbReference>
<proteinExistence type="predicted"/>
<dbReference type="SMART" id="SM00283">
    <property type="entry name" value="MA"/>
    <property type="match status" value="1"/>
</dbReference>
<accession>A0ABR8STU7</accession>
<feature type="domain" description="Methyl-accepting transducer" evidence="3">
    <location>
        <begin position="213"/>
        <end position="336"/>
    </location>
</feature>
<dbReference type="Pfam" id="PF11563">
    <property type="entry name" value="Protoglobin"/>
    <property type="match status" value="1"/>
</dbReference>
<dbReference type="EMBL" id="JACSQL010000001">
    <property type="protein sequence ID" value="MBD7966922.1"/>
    <property type="molecule type" value="Genomic_DNA"/>
</dbReference>
<dbReference type="InterPro" id="IPR012292">
    <property type="entry name" value="Globin/Proto"/>
</dbReference>
<evidence type="ECO:0000256" key="2">
    <source>
        <dbReference type="PROSITE-ProRule" id="PRU00284"/>
    </source>
</evidence>
<dbReference type="InterPro" id="IPR039379">
    <property type="entry name" value="Protoglobin_sensor_dom"/>
</dbReference>
<dbReference type="Gene3D" id="1.10.287.950">
    <property type="entry name" value="Methyl-accepting chemotaxis protein"/>
    <property type="match status" value="1"/>
</dbReference>
<dbReference type="PANTHER" id="PTHR32089">
    <property type="entry name" value="METHYL-ACCEPTING CHEMOTAXIS PROTEIN MCPB"/>
    <property type="match status" value="1"/>
</dbReference>
<dbReference type="InterPro" id="IPR004089">
    <property type="entry name" value="MCPsignal_dom"/>
</dbReference>
<organism evidence="4 5">
    <name type="scientific">Paenibacillus gallinarum</name>
    <dbReference type="NCBI Taxonomy" id="2762232"/>
    <lineage>
        <taxon>Bacteria</taxon>
        <taxon>Bacillati</taxon>
        <taxon>Bacillota</taxon>
        <taxon>Bacilli</taxon>
        <taxon>Bacillales</taxon>
        <taxon>Paenibacillaceae</taxon>
        <taxon>Paenibacillus</taxon>
    </lineage>
</organism>
<keyword evidence="5" id="KW-1185">Reference proteome</keyword>
<dbReference type="PROSITE" id="PS50111">
    <property type="entry name" value="CHEMOTAXIS_TRANSDUC_2"/>
    <property type="match status" value="1"/>
</dbReference>
<dbReference type="CDD" id="cd01068">
    <property type="entry name" value="globin_sensor"/>
    <property type="match status" value="1"/>
</dbReference>
<evidence type="ECO:0000256" key="1">
    <source>
        <dbReference type="ARBA" id="ARBA00023224"/>
    </source>
</evidence>
<dbReference type="Proteomes" id="UP000608071">
    <property type="component" value="Unassembled WGS sequence"/>
</dbReference>
<dbReference type="Pfam" id="PF00015">
    <property type="entry name" value="MCPsignal"/>
    <property type="match status" value="1"/>
</dbReference>
<evidence type="ECO:0000313" key="4">
    <source>
        <dbReference type="EMBL" id="MBD7966922.1"/>
    </source>
</evidence>
<dbReference type="InterPro" id="IPR009050">
    <property type="entry name" value="Globin-like_sf"/>
</dbReference>
<evidence type="ECO:0000313" key="5">
    <source>
        <dbReference type="Proteomes" id="UP000608071"/>
    </source>
</evidence>
<dbReference type="PANTHER" id="PTHR32089:SF112">
    <property type="entry name" value="LYSOZYME-LIKE PROTEIN-RELATED"/>
    <property type="match status" value="1"/>
</dbReference>